<comment type="caution">
    <text evidence="2">The sequence shown here is derived from an EMBL/GenBank/DDBJ whole genome shotgun (WGS) entry which is preliminary data.</text>
</comment>
<name>A0A3L8SEV5_CHLGU</name>
<reference evidence="2 3" key="1">
    <citation type="journal article" date="2018" name="Proc. R. Soc. B">
        <title>A non-coding region near Follistatin controls head colour polymorphism in the Gouldian finch.</title>
        <authorList>
            <person name="Toomey M.B."/>
            <person name="Marques C.I."/>
            <person name="Andrade P."/>
            <person name="Araujo P.M."/>
            <person name="Sabatino S."/>
            <person name="Gazda M.A."/>
            <person name="Afonso S."/>
            <person name="Lopes R.J."/>
            <person name="Corbo J.C."/>
            <person name="Carneiro M."/>
        </authorList>
    </citation>
    <scope>NUCLEOTIDE SEQUENCE [LARGE SCALE GENOMIC DNA]</scope>
    <source>
        <strain evidence="2">Red01</strain>
        <tissue evidence="2">Muscle</tissue>
    </source>
</reference>
<evidence type="ECO:0000256" key="1">
    <source>
        <dbReference type="SAM" id="MobiDB-lite"/>
    </source>
</evidence>
<evidence type="ECO:0000313" key="3">
    <source>
        <dbReference type="Proteomes" id="UP000276834"/>
    </source>
</evidence>
<feature type="region of interest" description="Disordered" evidence="1">
    <location>
        <begin position="1"/>
        <end position="34"/>
    </location>
</feature>
<keyword evidence="3" id="KW-1185">Reference proteome</keyword>
<proteinExistence type="predicted"/>
<evidence type="ECO:0000313" key="2">
    <source>
        <dbReference type="EMBL" id="RLW00961.1"/>
    </source>
</evidence>
<dbReference type="Proteomes" id="UP000276834">
    <property type="component" value="Unassembled WGS sequence"/>
</dbReference>
<organism evidence="2 3">
    <name type="scientific">Chloebia gouldiae</name>
    <name type="common">Gouldian finch</name>
    <name type="synonym">Erythrura gouldiae</name>
    <dbReference type="NCBI Taxonomy" id="44316"/>
    <lineage>
        <taxon>Eukaryota</taxon>
        <taxon>Metazoa</taxon>
        <taxon>Chordata</taxon>
        <taxon>Craniata</taxon>
        <taxon>Vertebrata</taxon>
        <taxon>Euteleostomi</taxon>
        <taxon>Archelosauria</taxon>
        <taxon>Archosauria</taxon>
        <taxon>Dinosauria</taxon>
        <taxon>Saurischia</taxon>
        <taxon>Theropoda</taxon>
        <taxon>Coelurosauria</taxon>
        <taxon>Aves</taxon>
        <taxon>Neognathae</taxon>
        <taxon>Neoaves</taxon>
        <taxon>Telluraves</taxon>
        <taxon>Australaves</taxon>
        <taxon>Passeriformes</taxon>
        <taxon>Passeroidea</taxon>
        <taxon>Passeridae</taxon>
        <taxon>Chloebia</taxon>
    </lineage>
</organism>
<sequence>MLTSQQEREYQKGKKTPPKPKCKFKHPTTGNSMNSSLETFQENIAPLQCMAPIYGTKCKYETIT</sequence>
<feature type="compositionally biased region" description="Basic and acidic residues" evidence="1">
    <location>
        <begin position="1"/>
        <end position="12"/>
    </location>
</feature>
<dbReference type="EMBL" id="QUSF01000024">
    <property type="protein sequence ID" value="RLW00961.1"/>
    <property type="molecule type" value="Genomic_DNA"/>
</dbReference>
<protein>
    <submittedName>
        <fullName evidence="2">Uncharacterized protein</fullName>
    </submittedName>
</protein>
<feature type="compositionally biased region" description="Basic residues" evidence="1">
    <location>
        <begin position="13"/>
        <end position="26"/>
    </location>
</feature>
<dbReference type="AlphaFoldDB" id="A0A3L8SEV5"/>
<accession>A0A3L8SEV5</accession>
<gene>
    <name evidence="2" type="ORF">DV515_00008325</name>
</gene>